<organism evidence="2 3">
    <name type="scientific">Candidatus Wallbacteria bacterium HGW-Wallbacteria-1</name>
    <dbReference type="NCBI Taxonomy" id="2013854"/>
    <lineage>
        <taxon>Bacteria</taxon>
        <taxon>Candidatus Walliibacteriota</taxon>
    </lineage>
</organism>
<dbReference type="EMBL" id="PGXC01000001">
    <property type="protein sequence ID" value="PKK92195.1"/>
    <property type="molecule type" value="Genomic_DNA"/>
</dbReference>
<reference evidence="2 3" key="1">
    <citation type="journal article" date="2017" name="ISME J.">
        <title>Potential for microbial H2 and metal transformations associated with novel bacteria and archaea in deep terrestrial subsurface sediments.</title>
        <authorList>
            <person name="Hernsdorf A.W."/>
            <person name="Amano Y."/>
            <person name="Miyakawa K."/>
            <person name="Ise K."/>
            <person name="Suzuki Y."/>
            <person name="Anantharaman K."/>
            <person name="Probst A."/>
            <person name="Burstein D."/>
            <person name="Thomas B.C."/>
            <person name="Banfield J.F."/>
        </authorList>
    </citation>
    <scope>NUCLEOTIDE SEQUENCE [LARGE SCALE GENOMIC DNA]</scope>
    <source>
        <strain evidence="2">HGW-Wallbacteria-1</strain>
    </source>
</reference>
<keyword evidence="1" id="KW-0812">Transmembrane</keyword>
<dbReference type="PANTHER" id="PTHR30093">
    <property type="entry name" value="GENERAL SECRETION PATHWAY PROTEIN G"/>
    <property type="match status" value="1"/>
</dbReference>
<evidence type="ECO:0000313" key="2">
    <source>
        <dbReference type="EMBL" id="PKK92195.1"/>
    </source>
</evidence>
<dbReference type="Pfam" id="PF07963">
    <property type="entry name" value="N_methyl"/>
    <property type="match status" value="1"/>
</dbReference>
<dbReference type="InterPro" id="IPR045584">
    <property type="entry name" value="Pilin-like"/>
</dbReference>
<dbReference type="InterPro" id="IPR012902">
    <property type="entry name" value="N_methyl_site"/>
</dbReference>
<dbReference type="NCBIfam" id="TIGR02532">
    <property type="entry name" value="IV_pilin_GFxxxE"/>
    <property type="match status" value="1"/>
</dbReference>
<name>A0A2N1PV20_9BACT</name>
<dbReference type="PROSITE" id="PS00409">
    <property type="entry name" value="PROKAR_NTER_METHYL"/>
    <property type="match status" value="1"/>
</dbReference>
<sequence length="316" mass="34910">MLNRRGFSLIELMIVVAIIGILVAVALPQFTSMSEDAKTSKVKQDLDVYVNSIIRFKAAEPRPLKSLDDLLGKYIATPMKDPWGNPYALDDENGCCFSNGPDGKPGTADDVVMSFLPPLMCIKAKLVDCGDRDNAGRIGIGDRLEITFSRALHPKFVNDELNAWLSAPDDTCIEFGYDDEDSNLVAFKVNDKITDTNGDEVDFVNPFGVTPTDAGNIKFLDKFKTKTVSRRIVPADPATTNEDDKKEDIAPPSLPWAYIPGSSANKVIIYFGESPMLKPGQHYINIVDTLKDYTNKELEEECNEIMAAKTALKVQF</sequence>
<protein>
    <recommendedName>
        <fullName evidence="4">Type II secretion system protein GspG C-terminal domain-containing protein</fullName>
    </recommendedName>
</protein>
<dbReference type="Gene3D" id="3.30.700.10">
    <property type="entry name" value="Glycoprotein, Type 4 Pilin"/>
    <property type="match status" value="1"/>
</dbReference>
<keyword evidence="1" id="KW-1133">Transmembrane helix</keyword>
<comment type="caution">
    <text evidence="2">The sequence shown here is derived from an EMBL/GenBank/DDBJ whole genome shotgun (WGS) entry which is preliminary data.</text>
</comment>
<evidence type="ECO:0000313" key="3">
    <source>
        <dbReference type="Proteomes" id="UP000233256"/>
    </source>
</evidence>
<proteinExistence type="predicted"/>
<dbReference type="AlphaFoldDB" id="A0A2N1PV20"/>
<feature type="transmembrane region" description="Helical" evidence="1">
    <location>
        <begin position="12"/>
        <end position="30"/>
    </location>
</feature>
<dbReference type="Proteomes" id="UP000233256">
    <property type="component" value="Unassembled WGS sequence"/>
</dbReference>
<evidence type="ECO:0008006" key="4">
    <source>
        <dbReference type="Google" id="ProtNLM"/>
    </source>
</evidence>
<dbReference type="SUPFAM" id="SSF54523">
    <property type="entry name" value="Pili subunits"/>
    <property type="match status" value="1"/>
</dbReference>
<gene>
    <name evidence="2" type="ORF">CVV64_01940</name>
</gene>
<evidence type="ECO:0000256" key="1">
    <source>
        <dbReference type="SAM" id="Phobius"/>
    </source>
</evidence>
<keyword evidence="1" id="KW-0472">Membrane</keyword>
<accession>A0A2N1PV20</accession>